<name>A0AAV7GYL8_DENCH</name>
<comment type="caution">
    <text evidence="1">The sequence shown here is derived from an EMBL/GenBank/DDBJ whole genome shotgun (WGS) entry which is preliminary data.</text>
</comment>
<sequence length="81" mass="9504">MNEVLLDFPTWLQFFSVYAIDLHNTVRPRLSNSEKLAAFLKHKIYNASAKLTHGYFKPCKIIYVHHVHVSNLKTECDESRK</sequence>
<gene>
    <name evidence="1" type="ORF">IEQ34_011330</name>
</gene>
<protein>
    <submittedName>
        <fullName evidence="1">Uncharacterized protein</fullName>
    </submittedName>
</protein>
<dbReference type="AlphaFoldDB" id="A0AAV7GYL8"/>
<reference evidence="1 2" key="1">
    <citation type="journal article" date="2021" name="Hortic Res">
        <title>Chromosome-scale assembly of the Dendrobium chrysotoxum genome enhances the understanding of orchid evolution.</title>
        <authorList>
            <person name="Zhang Y."/>
            <person name="Zhang G.Q."/>
            <person name="Zhang D."/>
            <person name="Liu X.D."/>
            <person name="Xu X.Y."/>
            <person name="Sun W.H."/>
            <person name="Yu X."/>
            <person name="Zhu X."/>
            <person name="Wang Z.W."/>
            <person name="Zhao X."/>
            <person name="Zhong W.Y."/>
            <person name="Chen H."/>
            <person name="Yin W.L."/>
            <person name="Huang T."/>
            <person name="Niu S.C."/>
            <person name="Liu Z.J."/>
        </authorList>
    </citation>
    <scope>NUCLEOTIDE SEQUENCE [LARGE SCALE GENOMIC DNA]</scope>
    <source>
        <strain evidence="1">Lindl</strain>
    </source>
</reference>
<accession>A0AAV7GYL8</accession>
<evidence type="ECO:0000313" key="1">
    <source>
        <dbReference type="EMBL" id="KAH0460667.1"/>
    </source>
</evidence>
<dbReference type="Proteomes" id="UP000775213">
    <property type="component" value="Unassembled WGS sequence"/>
</dbReference>
<dbReference type="EMBL" id="JAGFBR010000010">
    <property type="protein sequence ID" value="KAH0460667.1"/>
    <property type="molecule type" value="Genomic_DNA"/>
</dbReference>
<organism evidence="1 2">
    <name type="scientific">Dendrobium chrysotoxum</name>
    <name type="common">Orchid</name>
    <dbReference type="NCBI Taxonomy" id="161865"/>
    <lineage>
        <taxon>Eukaryota</taxon>
        <taxon>Viridiplantae</taxon>
        <taxon>Streptophyta</taxon>
        <taxon>Embryophyta</taxon>
        <taxon>Tracheophyta</taxon>
        <taxon>Spermatophyta</taxon>
        <taxon>Magnoliopsida</taxon>
        <taxon>Liliopsida</taxon>
        <taxon>Asparagales</taxon>
        <taxon>Orchidaceae</taxon>
        <taxon>Epidendroideae</taxon>
        <taxon>Malaxideae</taxon>
        <taxon>Dendrobiinae</taxon>
        <taxon>Dendrobium</taxon>
    </lineage>
</organism>
<keyword evidence="2" id="KW-1185">Reference proteome</keyword>
<proteinExistence type="predicted"/>
<evidence type="ECO:0000313" key="2">
    <source>
        <dbReference type="Proteomes" id="UP000775213"/>
    </source>
</evidence>